<dbReference type="SUPFAM" id="SSF49785">
    <property type="entry name" value="Galactose-binding domain-like"/>
    <property type="match status" value="1"/>
</dbReference>
<dbReference type="RefSeq" id="WP_057182161.1">
    <property type="nucleotide sequence ID" value="NZ_BDQM01000001.1"/>
</dbReference>
<sequence length="622" mass="67567">MKKSSLTITNLLAGLNCISSLSVQAIDLRIDNVRLYQAEQSAFSQPSTLYIEDGKIIEITTSQANSKNADNIVDAHNNFALPGLIDLHVHLGASGSNYGKEFQYLPVASHFNSNLYFGITSIVDLFSFDSTLNEASQLIAKQTSPNLFYAGVLFTNPGGHGTQFGGSALEVTNFSAIDDLWQQHMARKPHLTKAVIETFGGHGASLTDKQLTEIGRRSKAAGLPYFVHVSSLVDGKRAIKAGATALAHGINIEAIDEEFIALMVKHKVAYIPTLAVTQNHSAEYKHQQVSSNKTLLATVPDKLQHCLFDKVAKPSKWQDIVWQKRQVSFQNIRILAQAGIIIGTGSDAGNPYTLHGSGLHNELQALSQSGLTNAQVINAATIDAAKIINAAELGQLKVGFQASFILLAQNPLNDISQLSNIQAVYKSGIKIDRKDLIAKNKKLIPQGAACNVETVIANKAKKTIDDFSGEIQWQAISDTMMGGQSTAKLAQQDNMLSIDTQLGKPGGFGAWAGMQVMFDTPIDASKFKGVKITYQGSKVPFGLSVYHSEVQDWDHFSATLQPSDTWTTVEIPFNQLQQFGFGSQKDWSAKSLAGLSLVWRTTPGQQLPSNKNTLQISNISYF</sequence>
<dbReference type="EC" id="3.1.8.1" evidence="3"/>
<feature type="domain" description="Amidohydrolase-related" evidence="1">
    <location>
        <begin position="80"/>
        <end position="428"/>
    </location>
</feature>
<dbReference type="SUPFAM" id="SSF51338">
    <property type="entry name" value="Composite domain of metallo-dependent hydrolases"/>
    <property type="match status" value="2"/>
</dbReference>
<reference evidence="3 4" key="1">
    <citation type="submission" date="2017-06" db="EMBL/GenBank/DDBJ databases">
        <title>Whole Genome Sequences of Colwellia marinimaniae MTCD1.</title>
        <authorList>
            <person name="Kusumoto H."/>
            <person name="Inoue M."/>
            <person name="Tanikawa K."/>
            <person name="Maeji H."/>
            <person name="Cameron J.H."/>
            <person name="Bartlett D.H."/>
        </authorList>
    </citation>
    <scope>NUCLEOTIDE SEQUENCE [LARGE SCALE GENOMIC DNA]</scope>
    <source>
        <strain evidence="3 4">MTCD1</strain>
    </source>
</reference>
<gene>
    <name evidence="3" type="ORF">MTCD1_00313</name>
</gene>
<dbReference type="InterPro" id="IPR013857">
    <property type="entry name" value="NADH-UbQ_OxRdtase-assoc_prot30"/>
</dbReference>
<organism evidence="3 4">
    <name type="scientific">Colwellia marinimaniae</name>
    <dbReference type="NCBI Taxonomy" id="1513592"/>
    <lineage>
        <taxon>Bacteria</taxon>
        <taxon>Pseudomonadati</taxon>
        <taxon>Pseudomonadota</taxon>
        <taxon>Gammaproteobacteria</taxon>
        <taxon>Alteromonadales</taxon>
        <taxon>Colwelliaceae</taxon>
        <taxon>Colwellia</taxon>
    </lineage>
</organism>
<dbReference type="InterPro" id="IPR006680">
    <property type="entry name" value="Amidohydro-rel"/>
</dbReference>
<dbReference type="Pfam" id="PF01979">
    <property type="entry name" value="Amidohydro_1"/>
    <property type="match status" value="1"/>
</dbReference>
<dbReference type="InterPro" id="IPR011059">
    <property type="entry name" value="Metal-dep_hydrolase_composite"/>
</dbReference>
<evidence type="ECO:0000259" key="2">
    <source>
        <dbReference type="Pfam" id="PF08547"/>
    </source>
</evidence>
<accession>A0ABQ0MQR1</accession>
<evidence type="ECO:0000313" key="3">
    <source>
        <dbReference type="EMBL" id="GAW94716.1"/>
    </source>
</evidence>
<dbReference type="GO" id="GO:0004063">
    <property type="term" value="F:aryldialkylphosphatase activity"/>
    <property type="evidence" value="ECO:0007669"/>
    <property type="project" value="UniProtKB-EC"/>
</dbReference>
<dbReference type="InterPro" id="IPR008979">
    <property type="entry name" value="Galactose-bd-like_sf"/>
</dbReference>
<evidence type="ECO:0000313" key="4">
    <source>
        <dbReference type="Proteomes" id="UP000197068"/>
    </source>
</evidence>
<dbReference type="Proteomes" id="UP000197068">
    <property type="component" value="Unassembled WGS sequence"/>
</dbReference>
<protein>
    <submittedName>
        <fullName evidence="3">Xaa-Pro dipeptidase</fullName>
        <ecNumber evidence="3">3.1.8.1</ecNumber>
    </submittedName>
</protein>
<dbReference type="Pfam" id="PF08547">
    <property type="entry name" value="CIA30"/>
    <property type="match status" value="1"/>
</dbReference>
<dbReference type="Gene3D" id="2.60.120.430">
    <property type="entry name" value="Galactose-binding lectin"/>
    <property type="match status" value="1"/>
</dbReference>
<name>A0ABQ0MQR1_9GAMM</name>
<dbReference type="SUPFAM" id="SSF51556">
    <property type="entry name" value="Metallo-dependent hydrolases"/>
    <property type="match status" value="1"/>
</dbReference>
<dbReference type="InterPro" id="IPR051781">
    <property type="entry name" value="Metallo-dep_Hydrolase"/>
</dbReference>
<proteinExistence type="predicted"/>
<dbReference type="PANTHER" id="PTHR43135">
    <property type="entry name" value="ALPHA-D-RIBOSE 1-METHYLPHOSPHONATE 5-TRIPHOSPHATE DIPHOSPHATASE"/>
    <property type="match status" value="1"/>
</dbReference>
<dbReference type="Gene3D" id="3.40.50.10910">
    <property type="entry name" value="Amidohydrolase"/>
    <property type="match status" value="1"/>
</dbReference>
<keyword evidence="4" id="KW-1185">Reference proteome</keyword>
<dbReference type="Gene3D" id="1.20.58.520">
    <property type="entry name" value="Amidohydrolase"/>
    <property type="match status" value="1"/>
</dbReference>
<feature type="domain" description="NADH:ubiquinone oxidoreductase intermediate-associated protein 30" evidence="2">
    <location>
        <begin position="472"/>
        <end position="582"/>
    </location>
</feature>
<evidence type="ECO:0000259" key="1">
    <source>
        <dbReference type="Pfam" id="PF01979"/>
    </source>
</evidence>
<dbReference type="EMBL" id="BDQM01000001">
    <property type="protein sequence ID" value="GAW94716.1"/>
    <property type="molecule type" value="Genomic_DNA"/>
</dbReference>
<dbReference type="Gene3D" id="2.30.40.10">
    <property type="entry name" value="Urease, subunit C, domain 1"/>
    <property type="match status" value="1"/>
</dbReference>
<comment type="caution">
    <text evidence="3">The sequence shown here is derived from an EMBL/GenBank/DDBJ whole genome shotgun (WGS) entry which is preliminary data.</text>
</comment>
<dbReference type="PANTHER" id="PTHR43135:SF3">
    <property type="entry name" value="ALPHA-D-RIBOSE 1-METHYLPHOSPHONATE 5-TRIPHOSPHATE DIPHOSPHATASE"/>
    <property type="match status" value="1"/>
</dbReference>
<dbReference type="Gene3D" id="3.30.110.90">
    <property type="entry name" value="Amidohydrolase"/>
    <property type="match status" value="1"/>
</dbReference>
<keyword evidence="3" id="KW-0378">Hydrolase</keyword>
<dbReference type="InterPro" id="IPR032466">
    <property type="entry name" value="Metal_Hydrolase"/>
</dbReference>